<organism evidence="2 3">
    <name type="scientific">Daedalea quercina L-15889</name>
    <dbReference type="NCBI Taxonomy" id="1314783"/>
    <lineage>
        <taxon>Eukaryota</taxon>
        <taxon>Fungi</taxon>
        <taxon>Dikarya</taxon>
        <taxon>Basidiomycota</taxon>
        <taxon>Agaricomycotina</taxon>
        <taxon>Agaricomycetes</taxon>
        <taxon>Polyporales</taxon>
        <taxon>Fomitopsis</taxon>
    </lineage>
</organism>
<dbReference type="EMBL" id="KV429034">
    <property type="protein sequence ID" value="KZT74011.1"/>
    <property type="molecule type" value="Genomic_DNA"/>
</dbReference>
<accession>A0A165TVE9</accession>
<feature type="compositionally biased region" description="Polar residues" evidence="1">
    <location>
        <begin position="93"/>
        <end position="107"/>
    </location>
</feature>
<evidence type="ECO:0000313" key="3">
    <source>
        <dbReference type="Proteomes" id="UP000076727"/>
    </source>
</evidence>
<dbReference type="Proteomes" id="UP000076727">
    <property type="component" value="Unassembled WGS sequence"/>
</dbReference>
<keyword evidence="3" id="KW-1185">Reference proteome</keyword>
<feature type="region of interest" description="Disordered" evidence="1">
    <location>
        <begin position="90"/>
        <end position="116"/>
    </location>
</feature>
<sequence length="116" mass="12753">MLAGWPAGITVHNIEGAFYETISLITSEHASINLTLATRQACGGMNVLHVLMPVMGRTERAQPPGTQLKHEISSTSLRFLRRKQDICRGAASHGTSRATYTGDNIQSPKDRENLHR</sequence>
<proteinExistence type="predicted"/>
<protein>
    <submittedName>
        <fullName evidence="2">Uncharacterized protein</fullName>
    </submittedName>
</protein>
<reference evidence="2 3" key="1">
    <citation type="journal article" date="2016" name="Mol. Biol. Evol.">
        <title>Comparative Genomics of Early-Diverging Mushroom-Forming Fungi Provides Insights into the Origins of Lignocellulose Decay Capabilities.</title>
        <authorList>
            <person name="Nagy L.G."/>
            <person name="Riley R."/>
            <person name="Tritt A."/>
            <person name="Adam C."/>
            <person name="Daum C."/>
            <person name="Floudas D."/>
            <person name="Sun H."/>
            <person name="Yadav J.S."/>
            <person name="Pangilinan J."/>
            <person name="Larsson K.H."/>
            <person name="Matsuura K."/>
            <person name="Barry K."/>
            <person name="Labutti K."/>
            <person name="Kuo R."/>
            <person name="Ohm R.A."/>
            <person name="Bhattacharya S.S."/>
            <person name="Shirouzu T."/>
            <person name="Yoshinaga Y."/>
            <person name="Martin F.M."/>
            <person name="Grigoriev I.V."/>
            <person name="Hibbett D.S."/>
        </authorList>
    </citation>
    <scope>NUCLEOTIDE SEQUENCE [LARGE SCALE GENOMIC DNA]</scope>
    <source>
        <strain evidence="2 3">L-15889</strain>
    </source>
</reference>
<evidence type="ECO:0000313" key="2">
    <source>
        <dbReference type="EMBL" id="KZT74011.1"/>
    </source>
</evidence>
<evidence type="ECO:0000256" key="1">
    <source>
        <dbReference type="SAM" id="MobiDB-lite"/>
    </source>
</evidence>
<gene>
    <name evidence="2" type="ORF">DAEQUDRAFT_720855</name>
</gene>
<dbReference type="AlphaFoldDB" id="A0A165TVE9"/>
<name>A0A165TVE9_9APHY</name>